<evidence type="ECO:0000256" key="2">
    <source>
        <dbReference type="ARBA" id="ARBA00023012"/>
    </source>
</evidence>
<gene>
    <name evidence="10" type="ORF">ACFSKK_07760</name>
</gene>
<dbReference type="InterPro" id="IPR039420">
    <property type="entry name" value="WalR-like"/>
</dbReference>
<organism evidence="10 11">
    <name type="scientific">Metabacillus endolithicus</name>
    <dbReference type="NCBI Taxonomy" id="1535204"/>
    <lineage>
        <taxon>Bacteria</taxon>
        <taxon>Bacillati</taxon>
        <taxon>Bacillota</taxon>
        <taxon>Bacilli</taxon>
        <taxon>Bacillales</taxon>
        <taxon>Bacillaceae</taxon>
        <taxon>Metabacillus</taxon>
    </lineage>
</organism>
<dbReference type="SMART" id="SM00448">
    <property type="entry name" value="REC"/>
    <property type="match status" value="1"/>
</dbReference>
<dbReference type="PANTHER" id="PTHR48111:SF1">
    <property type="entry name" value="TWO-COMPONENT RESPONSE REGULATOR ORR33"/>
    <property type="match status" value="1"/>
</dbReference>
<feature type="domain" description="Response regulatory" evidence="8">
    <location>
        <begin position="5"/>
        <end position="118"/>
    </location>
</feature>
<dbReference type="Pfam" id="PF00072">
    <property type="entry name" value="Response_reg"/>
    <property type="match status" value="1"/>
</dbReference>
<proteinExistence type="predicted"/>
<dbReference type="InterPro" id="IPR011006">
    <property type="entry name" value="CheY-like_superfamily"/>
</dbReference>
<feature type="domain" description="OmpR/PhoB-type" evidence="9">
    <location>
        <begin position="130"/>
        <end position="226"/>
    </location>
</feature>
<keyword evidence="5" id="KW-0804">Transcription</keyword>
<dbReference type="Proteomes" id="UP001597318">
    <property type="component" value="Unassembled WGS sequence"/>
</dbReference>
<sequence length="228" mass="26334">MLNKKILVVDDEPEMRELVNLYLRKEGYDVLQAEDGDEALKFLPQFSPHLILLDVMMPKIDGFTLAKQIQEEYIIPIIFLTARGDEWDRIHGLKLGADDYIVKPFSTGELLARVEAVLRRTSNHANQLQDNRQNFGSISFELKSRKAFCYEKPLSLTLKEYELLLFLATHKSQVFSREHLLEKIWGIDYTGSERTVDTHIKTLRLKLDAAANSIQTVWGVGYKFEAEM</sequence>
<evidence type="ECO:0000313" key="11">
    <source>
        <dbReference type="Proteomes" id="UP001597318"/>
    </source>
</evidence>
<feature type="modified residue" description="4-aspartylphosphate" evidence="6">
    <location>
        <position position="54"/>
    </location>
</feature>
<evidence type="ECO:0000256" key="6">
    <source>
        <dbReference type="PROSITE-ProRule" id="PRU00169"/>
    </source>
</evidence>
<dbReference type="InterPro" id="IPR036388">
    <property type="entry name" value="WH-like_DNA-bd_sf"/>
</dbReference>
<protein>
    <submittedName>
        <fullName evidence="10">Response regulator transcription factor</fullName>
    </submittedName>
</protein>
<dbReference type="CDD" id="cd17574">
    <property type="entry name" value="REC_OmpR"/>
    <property type="match status" value="1"/>
</dbReference>
<dbReference type="InterPro" id="IPR001867">
    <property type="entry name" value="OmpR/PhoB-type_DNA-bd"/>
</dbReference>
<dbReference type="Gene3D" id="3.40.50.2300">
    <property type="match status" value="1"/>
</dbReference>
<evidence type="ECO:0000256" key="1">
    <source>
        <dbReference type="ARBA" id="ARBA00022553"/>
    </source>
</evidence>
<dbReference type="PANTHER" id="PTHR48111">
    <property type="entry name" value="REGULATOR OF RPOS"/>
    <property type="match status" value="1"/>
</dbReference>
<name>A0ABW5BUT5_9BACI</name>
<keyword evidence="4 7" id="KW-0238">DNA-binding</keyword>
<keyword evidence="11" id="KW-1185">Reference proteome</keyword>
<keyword evidence="3" id="KW-0805">Transcription regulation</keyword>
<evidence type="ECO:0000256" key="5">
    <source>
        <dbReference type="ARBA" id="ARBA00023163"/>
    </source>
</evidence>
<evidence type="ECO:0000256" key="4">
    <source>
        <dbReference type="ARBA" id="ARBA00023125"/>
    </source>
</evidence>
<dbReference type="EMBL" id="JBHUIK010000002">
    <property type="protein sequence ID" value="MFD2213567.1"/>
    <property type="molecule type" value="Genomic_DNA"/>
</dbReference>
<evidence type="ECO:0000256" key="3">
    <source>
        <dbReference type="ARBA" id="ARBA00023015"/>
    </source>
</evidence>
<evidence type="ECO:0000259" key="8">
    <source>
        <dbReference type="PROSITE" id="PS50110"/>
    </source>
</evidence>
<evidence type="ECO:0000256" key="7">
    <source>
        <dbReference type="PROSITE-ProRule" id="PRU01091"/>
    </source>
</evidence>
<dbReference type="SMART" id="SM00862">
    <property type="entry name" value="Trans_reg_C"/>
    <property type="match status" value="1"/>
</dbReference>
<dbReference type="InterPro" id="IPR001789">
    <property type="entry name" value="Sig_transdc_resp-reg_receiver"/>
</dbReference>
<dbReference type="SUPFAM" id="SSF52172">
    <property type="entry name" value="CheY-like"/>
    <property type="match status" value="1"/>
</dbReference>
<dbReference type="CDD" id="cd00383">
    <property type="entry name" value="trans_reg_C"/>
    <property type="match status" value="1"/>
</dbReference>
<evidence type="ECO:0000313" key="10">
    <source>
        <dbReference type="EMBL" id="MFD2213567.1"/>
    </source>
</evidence>
<feature type="DNA-binding region" description="OmpR/PhoB-type" evidence="7">
    <location>
        <begin position="130"/>
        <end position="226"/>
    </location>
</feature>
<dbReference type="PROSITE" id="PS50110">
    <property type="entry name" value="RESPONSE_REGULATORY"/>
    <property type="match status" value="1"/>
</dbReference>
<keyword evidence="1 6" id="KW-0597">Phosphoprotein</keyword>
<dbReference type="RefSeq" id="WP_247345231.1">
    <property type="nucleotide sequence ID" value="NZ_CP095550.1"/>
</dbReference>
<evidence type="ECO:0000259" key="9">
    <source>
        <dbReference type="PROSITE" id="PS51755"/>
    </source>
</evidence>
<dbReference type="PROSITE" id="PS51755">
    <property type="entry name" value="OMPR_PHOB"/>
    <property type="match status" value="1"/>
</dbReference>
<dbReference type="Pfam" id="PF00486">
    <property type="entry name" value="Trans_reg_C"/>
    <property type="match status" value="1"/>
</dbReference>
<comment type="caution">
    <text evidence="10">The sequence shown here is derived from an EMBL/GenBank/DDBJ whole genome shotgun (WGS) entry which is preliminary data.</text>
</comment>
<keyword evidence="2" id="KW-0902">Two-component regulatory system</keyword>
<reference evidence="11" key="1">
    <citation type="journal article" date="2019" name="Int. J. Syst. Evol. Microbiol.">
        <title>The Global Catalogue of Microorganisms (GCM) 10K type strain sequencing project: providing services to taxonomists for standard genome sequencing and annotation.</title>
        <authorList>
            <consortium name="The Broad Institute Genomics Platform"/>
            <consortium name="The Broad Institute Genome Sequencing Center for Infectious Disease"/>
            <person name="Wu L."/>
            <person name="Ma J."/>
        </authorList>
    </citation>
    <scope>NUCLEOTIDE SEQUENCE [LARGE SCALE GENOMIC DNA]</scope>
    <source>
        <strain evidence="11">CGMCC 1.15474</strain>
    </source>
</reference>
<dbReference type="Gene3D" id="6.10.250.690">
    <property type="match status" value="1"/>
</dbReference>
<dbReference type="Gene3D" id="1.10.10.10">
    <property type="entry name" value="Winged helix-like DNA-binding domain superfamily/Winged helix DNA-binding domain"/>
    <property type="match status" value="1"/>
</dbReference>
<accession>A0ABW5BUT5</accession>